<proteinExistence type="predicted"/>
<dbReference type="Gene3D" id="3.40.50.10320">
    <property type="entry name" value="LmbE-like"/>
    <property type="match status" value="1"/>
</dbReference>
<evidence type="ECO:0000313" key="1">
    <source>
        <dbReference type="EMBL" id="GAF88699.1"/>
    </source>
</evidence>
<comment type="caution">
    <text evidence="1">The sequence shown here is derived from an EMBL/GenBank/DDBJ whole genome shotgun (WGS) entry which is preliminary data.</text>
</comment>
<dbReference type="InterPro" id="IPR024078">
    <property type="entry name" value="LmbE-like_dom_sf"/>
</dbReference>
<gene>
    <name evidence="1" type="ORF">S01H1_27287</name>
</gene>
<sequence>LVVPGHFVNVTDEMEMKEEMLRCHKSQKNWLDVSQGLDSYLHTMRDICAELGRMSQQGWDYAEGFRRHSHLGFSRADADPVKDVLGDLVAINEDYEKSLSPPVSA</sequence>
<name>X0T655_9ZZZZ</name>
<accession>X0T655</accession>
<dbReference type="SUPFAM" id="SSF102588">
    <property type="entry name" value="LmbE-like"/>
    <property type="match status" value="1"/>
</dbReference>
<organism evidence="1">
    <name type="scientific">marine sediment metagenome</name>
    <dbReference type="NCBI Taxonomy" id="412755"/>
    <lineage>
        <taxon>unclassified sequences</taxon>
        <taxon>metagenomes</taxon>
        <taxon>ecological metagenomes</taxon>
    </lineage>
</organism>
<feature type="non-terminal residue" evidence="1">
    <location>
        <position position="1"/>
    </location>
</feature>
<reference evidence="1" key="1">
    <citation type="journal article" date="2014" name="Front. Microbiol.">
        <title>High frequency of phylogenetically diverse reductive dehalogenase-homologous genes in deep subseafloor sedimentary metagenomes.</title>
        <authorList>
            <person name="Kawai M."/>
            <person name="Futagami T."/>
            <person name="Toyoda A."/>
            <person name="Takaki Y."/>
            <person name="Nishi S."/>
            <person name="Hori S."/>
            <person name="Arai W."/>
            <person name="Tsubouchi T."/>
            <person name="Morono Y."/>
            <person name="Uchiyama I."/>
            <person name="Ito T."/>
            <person name="Fujiyama A."/>
            <person name="Inagaki F."/>
            <person name="Takami H."/>
        </authorList>
    </citation>
    <scope>NUCLEOTIDE SEQUENCE</scope>
    <source>
        <strain evidence="1">Expedition CK06-06</strain>
    </source>
</reference>
<dbReference type="EMBL" id="BARS01016603">
    <property type="protein sequence ID" value="GAF88699.1"/>
    <property type="molecule type" value="Genomic_DNA"/>
</dbReference>
<dbReference type="AlphaFoldDB" id="X0T655"/>
<protein>
    <submittedName>
        <fullName evidence="1">Uncharacterized protein</fullName>
    </submittedName>
</protein>